<feature type="compositionally biased region" description="Basic and acidic residues" evidence="6">
    <location>
        <begin position="129"/>
        <end position="138"/>
    </location>
</feature>
<keyword evidence="4" id="KW-0804">Transcription</keyword>
<dbReference type="CDD" id="cd10017">
    <property type="entry name" value="B3_DNA"/>
    <property type="match status" value="3"/>
</dbReference>
<feature type="compositionally biased region" description="Basic residues" evidence="6">
    <location>
        <begin position="399"/>
        <end position="411"/>
    </location>
</feature>
<reference evidence="9" key="1">
    <citation type="journal article" date="2019" name="Nat. Commun.">
        <title>The genome of broomcorn millet.</title>
        <authorList>
            <person name="Zou C."/>
            <person name="Miki D."/>
            <person name="Li D."/>
            <person name="Tang Q."/>
            <person name="Xiao L."/>
            <person name="Rajput S."/>
            <person name="Deng P."/>
            <person name="Jia W."/>
            <person name="Huang R."/>
            <person name="Zhang M."/>
            <person name="Sun Y."/>
            <person name="Hu J."/>
            <person name="Fu X."/>
            <person name="Schnable P.S."/>
            <person name="Li F."/>
            <person name="Zhang H."/>
            <person name="Feng B."/>
            <person name="Zhu X."/>
            <person name="Liu R."/>
            <person name="Schnable J.C."/>
            <person name="Zhu J.-K."/>
            <person name="Zhang H."/>
        </authorList>
    </citation>
    <scope>NUCLEOTIDE SEQUENCE [LARGE SCALE GENOMIC DNA]</scope>
</reference>
<evidence type="ECO:0000256" key="3">
    <source>
        <dbReference type="ARBA" id="ARBA00023125"/>
    </source>
</evidence>
<evidence type="ECO:0000259" key="7">
    <source>
        <dbReference type="PROSITE" id="PS50863"/>
    </source>
</evidence>
<comment type="subcellular location">
    <subcellularLocation>
        <location evidence="1">Nucleus</location>
    </subcellularLocation>
</comment>
<evidence type="ECO:0000256" key="5">
    <source>
        <dbReference type="ARBA" id="ARBA00023242"/>
    </source>
</evidence>
<dbReference type="Gene3D" id="2.40.330.10">
    <property type="entry name" value="DNA-binding pseudobarrel domain"/>
    <property type="match status" value="3"/>
</dbReference>
<feature type="region of interest" description="Disordered" evidence="6">
    <location>
        <begin position="382"/>
        <end position="426"/>
    </location>
</feature>
<feature type="domain" description="TF-B3" evidence="7">
    <location>
        <begin position="276"/>
        <end position="370"/>
    </location>
</feature>
<organism evidence="8 9">
    <name type="scientific">Panicum miliaceum</name>
    <name type="common">Proso millet</name>
    <name type="synonym">Broomcorn millet</name>
    <dbReference type="NCBI Taxonomy" id="4540"/>
    <lineage>
        <taxon>Eukaryota</taxon>
        <taxon>Viridiplantae</taxon>
        <taxon>Streptophyta</taxon>
        <taxon>Embryophyta</taxon>
        <taxon>Tracheophyta</taxon>
        <taxon>Spermatophyta</taxon>
        <taxon>Magnoliopsida</taxon>
        <taxon>Liliopsida</taxon>
        <taxon>Poales</taxon>
        <taxon>Poaceae</taxon>
        <taxon>PACMAD clade</taxon>
        <taxon>Panicoideae</taxon>
        <taxon>Panicodae</taxon>
        <taxon>Paniceae</taxon>
        <taxon>Panicinae</taxon>
        <taxon>Panicum</taxon>
        <taxon>Panicum sect. Panicum</taxon>
    </lineage>
</organism>
<evidence type="ECO:0000256" key="1">
    <source>
        <dbReference type="ARBA" id="ARBA00004123"/>
    </source>
</evidence>
<dbReference type="InterPro" id="IPR015300">
    <property type="entry name" value="DNA-bd_pseudobarrel_sf"/>
</dbReference>
<feature type="compositionally biased region" description="Acidic residues" evidence="6">
    <location>
        <begin position="417"/>
        <end position="426"/>
    </location>
</feature>
<evidence type="ECO:0000256" key="2">
    <source>
        <dbReference type="ARBA" id="ARBA00023015"/>
    </source>
</evidence>
<feature type="region of interest" description="Disordered" evidence="6">
    <location>
        <begin position="128"/>
        <end position="192"/>
    </location>
</feature>
<accession>A0A3L6S3P6</accession>
<dbReference type="Pfam" id="PF02362">
    <property type="entry name" value="B3"/>
    <property type="match status" value="3"/>
</dbReference>
<protein>
    <submittedName>
        <fullName evidence="8">B3 domain-containing protein</fullName>
    </submittedName>
</protein>
<feature type="domain" description="TF-B3" evidence="7">
    <location>
        <begin position="39"/>
        <end position="117"/>
    </location>
</feature>
<feature type="domain" description="TF-B3" evidence="7">
    <location>
        <begin position="532"/>
        <end position="615"/>
    </location>
</feature>
<dbReference type="SMART" id="SM01019">
    <property type="entry name" value="B3"/>
    <property type="match status" value="3"/>
</dbReference>
<sequence>MQVFCDYEMSKKRESCKERNIFFDWNHKIDQDKHFFRIMTIPKKYVQRLMGKITGTIKLESRAGSSFDVQVINNQGKVSLGFGWEAFVSSHDLSMGDFLVFKYDRRSHLKVLIFDSSGCEKLSSVVMDTNHKSQRKEPVSMPSPYHDISMKSSPSANKAWEQKDSSNQGHNVIDIRSSSSLPRSSGDASFPKDDQEVQFVPEYILPCGTYLTSTQKQKVKEKVRAIHSEIPIHVCVTKSNLYGRSRCMSMQNLDKNCRVCMEWQEHYYWSHMADDQKHFFKPMVGDFTETMSIPGRFANNFNGHISEVVSLKPPSGKTWSIGVGNNANDEVMLQSGWKEFVSAHGIEEGDYLLFKYSGVSSFDVLMFDSSGCEKTSPHFAKNHGCERIEGSPGVEGARHGYHKSKGGKHRTPQLLPSDEEDEDDDGDLELTVQRNTSRSIPKPCKRKLYRDIEQVHCQVKNDEDDLELDHEGDAPAKTGYYFCKNGPVSGYHLTEEEREEISGVPIPAQPTNPVFVQVMHPSHVRGKKSGVVAISSEFAAKYLGATRGEIILQRVGSKGKWHVRYSCNRFSRGLTGRGWCGFVGDNGLLDHDVCLFELITGMRRPTMNVHVLRKLRGRFVLLR</sequence>
<evidence type="ECO:0000256" key="4">
    <source>
        <dbReference type="ARBA" id="ARBA00023163"/>
    </source>
</evidence>
<keyword evidence="3" id="KW-0238">DNA-binding</keyword>
<dbReference type="EMBL" id="PQIB02000005">
    <property type="protein sequence ID" value="RLN15580.1"/>
    <property type="molecule type" value="Genomic_DNA"/>
</dbReference>
<keyword evidence="2" id="KW-0805">Transcription regulation</keyword>
<dbReference type="Proteomes" id="UP000275267">
    <property type="component" value="Unassembled WGS sequence"/>
</dbReference>
<dbReference type="AlphaFoldDB" id="A0A3L6S3P6"/>
<gene>
    <name evidence="8" type="ORF">C2845_PM02G07330</name>
</gene>
<dbReference type="SUPFAM" id="SSF101936">
    <property type="entry name" value="DNA-binding pseudobarrel domain"/>
    <property type="match status" value="3"/>
</dbReference>
<keyword evidence="9" id="KW-1185">Reference proteome</keyword>
<name>A0A3L6S3P6_PANMI</name>
<proteinExistence type="predicted"/>
<dbReference type="PANTHER" id="PTHR31391:SF70">
    <property type="entry name" value="B3 DOMAIN-CONTAINING PROTEIN OS03G0622200"/>
    <property type="match status" value="1"/>
</dbReference>
<dbReference type="STRING" id="4540.A0A3L6S3P6"/>
<dbReference type="PROSITE" id="PS50863">
    <property type="entry name" value="B3"/>
    <property type="match status" value="3"/>
</dbReference>
<evidence type="ECO:0000313" key="8">
    <source>
        <dbReference type="EMBL" id="RLN15580.1"/>
    </source>
</evidence>
<dbReference type="GO" id="GO:0005634">
    <property type="term" value="C:nucleus"/>
    <property type="evidence" value="ECO:0007669"/>
    <property type="project" value="UniProtKB-SubCell"/>
</dbReference>
<keyword evidence="5" id="KW-0539">Nucleus</keyword>
<feature type="compositionally biased region" description="Low complexity" evidence="6">
    <location>
        <begin position="177"/>
        <end position="189"/>
    </location>
</feature>
<evidence type="ECO:0000256" key="6">
    <source>
        <dbReference type="SAM" id="MobiDB-lite"/>
    </source>
</evidence>
<dbReference type="PANTHER" id="PTHR31391">
    <property type="entry name" value="B3 DOMAIN-CONTAINING PROTEIN OS11G0197600-RELATED"/>
    <property type="match status" value="1"/>
</dbReference>
<dbReference type="InterPro" id="IPR003340">
    <property type="entry name" value="B3_DNA-bd"/>
</dbReference>
<comment type="caution">
    <text evidence="8">The sequence shown here is derived from an EMBL/GenBank/DDBJ whole genome shotgun (WGS) entry which is preliminary data.</text>
</comment>
<dbReference type="InterPro" id="IPR044837">
    <property type="entry name" value="REM16-like"/>
</dbReference>
<dbReference type="OrthoDB" id="596845at2759"/>
<evidence type="ECO:0000313" key="9">
    <source>
        <dbReference type="Proteomes" id="UP000275267"/>
    </source>
</evidence>
<dbReference type="GO" id="GO:0003677">
    <property type="term" value="F:DNA binding"/>
    <property type="evidence" value="ECO:0007669"/>
    <property type="project" value="UniProtKB-KW"/>
</dbReference>